<keyword evidence="7" id="KW-0460">Magnesium</keyword>
<dbReference type="Pfam" id="PF03828">
    <property type="entry name" value="PAP_assoc"/>
    <property type="match status" value="1"/>
</dbReference>
<dbReference type="SUPFAM" id="SSF81631">
    <property type="entry name" value="PAP/OAS1 substrate-binding domain"/>
    <property type="match status" value="1"/>
</dbReference>
<protein>
    <recommendedName>
        <fullName evidence="4">polynucleotide adenylyltransferase</fullName>
        <ecNumber evidence="4">2.7.7.19</ecNumber>
    </recommendedName>
</protein>
<dbReference type="EMBL" id="CAOQHR010000005">
    <property type="protein sequence ID" value="CAI6334398.1"/>
    <property type="molecule type" value="Genomic_DNA"/>
</dbReference>
<feature type="compositionally biased region" description="Low complexity" evidence="8">
    <location>
        <begin position="1210"/>
        <end position="1233"/>
    </location>
</feature>
<comment type="caution">
    <text evidence="11">The sequence shown here is derived from an EMBL/GenBank/DDBJ whole genome shotgun (WGS) entry which is preliminary data.</text>
</comment>
<evidence type="ECO:0000313" key="12">
    <source>
        <dbReference type="Proteomes" id="UP001152607"/>
    </source>
</evidence>
<feature type="region of interest" description="Disordered" evidence="8">
    <location>
        <begin position="904"/>
        <end position="999"/>
    </location>
</feature>
<feature type="compositionally biased region" description="Low complexity" evidence="8">
    <location>
        <begin position="702"/>
        <end position="725"/>
    </location>
</feature>
<feature type="compositionally biased region" description="Polar residues" evidence="8">
    <location>
        <begin position="978"/>
        <end position="995"/>
    </location>
</feature>
<dbReference type="OrthoDB" id="2274644at2759"/>
<feature type="compositionally biased region" description="Basic and acidic residues" evidence="8">
    <location>
        <begin position="954"/>
        <end position="963"/>
    </location>
</feature>
<feature type="region of interest" description="Disordered" evidence="8">
    <location>
        <begin position="51"/>
        <end position="139"/>
    </location>
</feature>
<feature type="region of interest" description="Disordered" evidence="8">
    <location>
        <begin position="702"/>
        <end position="737"/>
    </location>
</feature>
<reference evidence="11" key="1">
    <citation type="submission" date="2023-01" db="EMBL/GenBank/DDBJ databases">
        <authorList>
            <person name="Van Ghelder C."/>
            <person name="Rancurel C."/>
        </authorList>
    </citation>
    <scope>NUCLEOTIDE SEQUENCE</scope>
    <source>
        <strain evidence="11">CNCM I-4278</strain>
    </source>
</reference>
<keyword evidence="12" id="KW-1185">Reference proteome</keyword>
<evidence type="ECO:0000256" key="8">
    <source>
        <dbReference type="SAM" id="MobiDB-lite"/>
    </source>
</evidence>
<feature type="compositionally biased region" description="Polar residues" evidence="8">
    <location>
        <begin position="157"/>
        <end position="173"/>
    </location>
</feature>
<dbReference type="Proteomes" id="UP001152607">
    <property type="component" value="Unassembled WGS sequence"/>
</dbReference>
<feature type="compositionally biased region" description="Polar residues" evidence="8">
    <location>
        <begin position="726"/>
        <end position="737"/>
    </location>
</feature>
<feature type="compositionally biased region" description="Polar residues" evidence="8">
    <location>
        <begin position="1150"/>
        <end position="1160"/>
    </location>
</feature>
<evidence type="ECO:0000259" key="10">
    <source>
        <dbReference type="Pfam" id="PF22600"/>
    </source>
</evidence>
<gene>
    <name evidence="11" type="ORF">PDIGIT_LOCUS7456</name>
</gene>
<dbReference type="InterPro" id="IPR002058">
    <property type="entry name" value="PAP_assoc"/>
</dbReference>
<dbReference type="InterPro" id="IPR054708">
    <property type="entry name" value="MTPAP-like_central"/>
</dbReference>
<dbReference type="CDD" id="cd05402">
    <property type="entry name" value="NT_PAP_TUTase"/>
    <property type="match status" value="1"/>
</dbReference>
<dbReference type="Pfam" id="PF22600">
    <property type="entry name" value="MTPAP-like_central"/>
    <property type="match status" value="1"/>
</dbReference>
<feature type="compositionally biased region" description="Polar residues" evidence="8">
    <location>
        <begin position="756"/>
        <end position="780"/>
    </location>
</feature>
<dbReference type="GO" id="GO:0031123">
    <property type="term" value="P:RNA 3'-end processing"/>
    <property type="evidence" value="ECO:0007669"/>
    <property type="project" value="TreeGrafter"/>
</dbReference>
<feature type="compositionally biased region" description="Polar residues" evidence="8">
    <location>
        <begin position="123"/>
        <end position="135"/>
    </location>
</feature>
<feature type="compositionally biased region" description="Polar residues" evidence="8">
    <location>
        <begin position="837"/>
        <end position="854"/>
    </location>
</feature>
<dbReference type="EC" id="2.7.7.19" evidence="4"/>
<keyword evidence="6" id="KW-0479">Metal-binding</keyword>
<evidence type="ECO:0000256" key="7">
    <source>
        <dbReference type="ARBA" id="ARBA00022842"/>
    </source>
</evidence>
<keyword evidence="5" id="KW-0808">Transferase</keyword>
<dbReference type="GO" id="GO:0010605">
    <property type="term" value="P:negative regulation of macromolecule metabolic process"/>
    <property type="evidence" value="ECO:0007669"/>
    <property type="project" value="UniProtKB-ARBA"/>
</dbReference>
<feature type="compositionally biased region" description="Polar residues" evidence="8">
    <location>
        <begin position="788"/>
        <end position="803"/>
    </location>
</feature>
<evidence type="ECO:0000313" key="11">
    <source>
        <dbReference type="EMBL" id="CAI6334398.1"/>
    </source>
</evidence>
<feature type="compositionally biased region" description="Polar residues" evidence="8">
    <location>
        <begin position="595"/>
        <end position="605"/>
    </location>
</feature>
<evidence type="ECO:0000259" key="9">
    <source>
        <dbReference type="Pfam" id="PF03828"/>
    </source>
</evidence>
<comment type="similarity">
    <text evidence="3">Belongs to the DNA polymerase type-B-like family.</text>
</comment>
<feature type="domain" description="PAP-associated" evidence="9">
    <location>
        <begin position="478"/>
        <end position="538"/>
    </location>
</feature>
<evidence type="ECO:0000256" key="4">
    <source>
        <dbReference type="ARBA" id="ARBA00012388"/>
    </source>
</evidence>
<feature type="region of interest" description="Disordered" evidence="8">
    <location>
        <begin position="1130"/>
        <end position="1270"/>
    </location>
</feature>
<feature type="region of interest" description="Disordered" evidence="8">
    <location>
        <begin position="837"/>
        <end position="874"/>
    </location>
</feature>
<dbReference type="Gene3D" id="1.10.1410.10">
    <property type="match status" value="1"/>
</dbReference>
<feature type="region of interest" description="Disordered" evidence="8">
    <location>
        <begin position="1087"/>
        <end position="1113"/>
    </location>
</feature>
<feature type="domain" description="Poly(A) RNA polymerase mitochondrial-like central palm" evidence="10">
    <location>
        <begin position="256"/>
        <end position="388"/>
    </location>
</feature>
<feature type="compositionally biased region" description="Gly residues" evidence="8">
    <location>
        <begin position="609"/>
        <end position="632"/>
    </location>
</feature>
<organism evidence="11 12">
    <name type="scientific">Periconia digitata</name>
    <dbReference type="NCBI Taxonomy" id="1303443"/>
    <lineage>
        <taxon>Eukaryota</taxon>
        <taxon>Fungi</taxon>
        <taxon>Dikarya</taxon>
        <taxon>Ascomycota</taxon>
        <taxon>Pezizomycotina</taxon>
        <taxon>Dothideomycetes</taxon>
        <taxon>Pleosporomycetidae</taxon>
        <taxon>Pleosporales</taxon>
        <taxon>Massarineae</taxon>
        <taxon>Periconiaceae</taxon>
        <taxon>Periconia</taxon>
    </lineage>
</organism>
<dbReference type="PANTHER" id="PTHR12271:SF113">
    <property type="entry name" value="POLY(A) RNA POLYMERASE CID11"/>
    <property type="match status" value="1"/>
</dbReference>
<accession>A0A9W4XJZ5</accession>
<evidence type="ECO:0000256" key="2">
    <source>
        <dbReference type="ARBA" id="ARBA00001946"/>
    </source>
</evidence>
<feature type="compositionally biased region" description="Low complexity" evidence="8">
    <location>
        <begin position="940"/>
        <end position="952"/>
    </location>
</feature>
<dbReference type="Gene3D" id="3.30.460.10">
    <property type="entry name" value="Beta Polymerase, domain 2"/>
    <property type="match status" value="1"/>
</dbReference>
<evidence type="ECO:0000256" key="6">
    <source>
        <dbReference type="ARBA" id="ARBA00022723"/>
    </source>
</evidence>
<feature type="compositionally biased region" description="Low complexity" evidence="8">
    <location>
        <begin position="179"/>
        <end position="193"/>
    </location>
</feature>
<feature type="region of interest" description="Disordered" evidence="8">
    <location>
        <begin position="578"/>
        <end position="656"/>
    </location>
</feature>
<feature type="region of interest" description="Disordered" evidence="8">
    <location>
        <begin position="756"/>
        <end position="820"/>
    </location>
</feature>
<evidence type="ECO:0000256" key="5">
    <source>
        <dbReference type="ARBA" id="ARBA00022679"/>
    </source>
</evidence>
<sequence>MSACTVCHPYHHHRLHPSTSTIHSEHSQSCAAPRHSAAAAAFYPHAKYTLNPPLQPRKSSPLVTSPPSSSSAALHSSTTVSPHRQTPTPERVPPRPVVAKKTPSKPAPAHRELDGNKAAESPTVHTSTPMTSKTMGSKREDVGMPFASRLQRPSIISHHSNSVPSTPVQNARQYESRSRSPSPSGGLNGSHSPRSVVSEANSTLPTLRPQGRTVRCPYETNVANGRRRVPYICSDLLEAPKEKPKLTLDPQEDKKLTGDMRAMYDRLQPSRENTQRRDDFVKKLQWILETEFPGNEFKVHVFGSSGNMLYTSESDVDMCIQTPMTKLEEMHGLAAALAKHGMERVVCIPQAKVRIVKVWDPVLKLACDMNVNNTLALENTRMIKTYVQIDERVRQLAMIVKYWTKQRILNDAAFGGTISSYTWICMILNFLQTRDPPIIPSLHKLSHKAADSTPSKSKSDFADDLTKLVGYGEQNKESLGQLLFHFFRRYGYEVDFEKSVVSVREGCLLAREEKNWHRAGLQKEALNRLCVEEPFNTERNLGNSADDYSWRGIHEELRRAFDLLADGQQLEKTCEQYEFPPEEKTGPPLFKKPQPTKTTLTSSVPIRSGRGGGGHRGGRGNYQKGGNGGNGSYGRRASSGASFNRPPFLHSPPIAAMPGQDYFQRDYPRGLNEQLHDQLFQQYQMLEMQSNSLKQHLIAQQRAQQAHHAQQAQMHAQAVAQAQAQRSRGTPSTSSAGAFQQGFLYPYAAFFDPAQANQSSMSQDGSRTNPSSPSLTNSVPTLRRQVHRPSNASENGSLRSHSQPPRGLQPQGVIPGYPPMPQYYDPAAFAGYPVARSTTQEAPTSSPPGATETQAARVPNYPEVQPPSESETPKEYVGYYVDEPPAPRSLQEYTVSQIPSFSELAQRRRRVSPEITQPLLNTALRRVSRSPSPLGGHMRSQSSNAPLPSSSAKTETRKERTDSVRPPLDNGPVIVNGSYPTPSHESRTRSGTVDSVASVDVPGHPAVGLGMGMFMNPEQYGLADSPERPGAPANELKKSGHNEMLEPSIVNGTVNGFPHMDLNGMAQPSGGSQQAFPALPDGWMNYNLSNGSAPERSEEVSPTRLPPQQWRPAPYGNGMAALDTISTSRPVPQEVQSATLPLLSPVFETRTPSPTVSRQPQPAKATNGAKSQLKENNNHARRASHSPGQTAAPKDNRNNQPKGGAHSNEKSNNNNSKASSSNGSNNNNNNSNSWQPSKTKKRKGKGGNRANDNKSAGEPLPANAADRKGG</sequence>
<dbReference type="AlphaFoldDB" id="A0A9W4XJZ5"/>
<dbReference type="SUPFAM" id="SSF81301">
    <property type="entry name" value="Nucleotidyltransferase"/>
    <property type="match status" value="1"/>
</dbReference>
<comment type="cofactor">
    <cofactor evidence="1">
        <name>Mn(2+)</name>
        <dbReference type="ChEBI" id="CHEBI:29035"/>
    </cofactor>
</comment>
<dbReference type="GO" id="GO:0046872">
    <property type="term" value="F:metal ion binding"/>
    <property type="evidence" value="ECO:0007669"/>
    <property type="project" value="UniProtKB-KW"/>
</dbReference>
<evidence type="ECO:0000256" key="1">
    <source>
        <dbReference type="ARBA" id="ARBA00001936"/>
    </source>
</evidence>
<name>A0A9W4XJZ5_9PLEO</name>
<evidence type="ECO:0000256" key="3">
    <source>
        <dbReference type="ARBA" id="ARBA00008593"/>
    </source>
</evidence>
<feature type="compositionally biased region" description="Polar residues" evidence="8">
    <location>
        <begin position="1130"/>
        <end position="1139"/>
    </location>
</feature>
<dbReference type="InterPro" id="IPR043519">
    <property type="entry name" value="NT_sf"/>
</dbReference>
<feature type="region of interest" description="Disordered" evidence="8">
    <location>
        <begin position="156"/>
        <end position="212"/>
    </location>
</feature>
<dbReference type="PANTHER" id="PTHR12271">
    <property type="entry name" value="POLY A POLYMERASE CID PAP -RELATED"/>
    <property type="match status" value="1"/>
</dbReference>
<proteinExistence type="inferred from homology"/>
<feature type="compositionally biased region" description="Low complexity" evidence="8">
    <location>
        <begin position="633"/>
        <end position="642"/>
    </location>
</feature>
<dbReference type="GO" id="GO:1990817">
    <property type="term" value="F:poly(A) RNA polymerase activity"/>
    <property type="evidence" value="ECO:0007669"/>
    <property type="project" value="UniProtKB-EC"/>
</dbReference>
<feature type="compositionally biased region" description="Low complexity" evidence="8">
    <location>
        <begin position="59"/>
        <end position="89"/>
    </location>
</feature>
<comment type="cofactor">
    <cofactor evidence="2">
        <name>Mg(2+)</name>
        <dbReference type="ChEBI" id="CHEBI:18420"/>
    </cofactor>
</comment>